<evidence type="ECO:0000259" key="4">
    <source>
        <dbReference type="PROSITE" id="PS50043"/>
    </source>
</evidence>
<dbReference type="RefSeq" id="WP_344339257.1">
    <property type="nucleotide sequence ID" value="NZ_BAAAKJ010000258.1"/>
</dbReference>
<dbReference type="InterPro" id="IPR036388">
    <property type="entry name" value="WH-like_DNA-bd_sf"/>
</dbReference>
<keyword evidence="6" id="KW-1185">Reference proteome</keyword>
<comment type="caution">
    <text evidence="5">The sequence shown here is derived from an EMBL/GenBank/DDBJ whole genome shotgun (WGS) entry which is preliminary data.</text>
</comment>
<dbReference type="CDD" id="cd06170">
    <property type="entry name" value="LuxR_C_like"/>
    <property type="match status" value="1"/>
</dbReference>
<keyword evidence="2" id="KW-0238">DNA-binding</keyword>
<evidence type="ECO:0000256" key="1">
    <source>
        <dbReference type="ARBA" id="ARBA00023015"/>
    </source>
</evidence>
<dbReference type="PANTHER" id="PTHR44688">
    <property type="entry name" value="DNA-BINDING TRANSCRIPTIONAL ACTIVATOR DEVR_DOSR"/>
    <property type="match status" value="1"/>
</dbReference>
<dbReference type="InterPro" id="IPR016032">
    <property type="entry name" value="Sig_transdc_resp-reg_C-effctor"/>
</dbReference>
<evidence type="ECO:0000256" key="3">
    <source>
        <dbReference type="ARBA" id="ARBA00023163"/>
    </source>
</evidence>
<dbReference type="EMBL" id="BAAAKJ010000258">
    <property type="protein sequence ID" value="GAA1403487.1"/>
    <property type="molecule type" value="Genomic_DNA"/>
</dbReference>
<dbReference type="Proteomes" id="UP001499863">
    <property type="component" value="Unassembled WGS sequence"/>
</dbReference>
<sequence length="93" mass="10185">MHGTITAVDDALDDLRTSASRIDSLSGRQEEVLHLLALDLSNQEVADRLGITERTVKAHVAALMDRLGVGSRLRLAMVALYHRMANCPCGQWS</sequence>
<keyword evidence="1" id="KW-0805">Transcription regulation</keyword>
<dbReference type="PROSITE" id="PS50043">
    <property type="entry name" value="HTH_LUXR_2"/>
    <property type="match status" value="1"/>
</dbReference>
<dbReference type="SMART" id="SM00421">
    <property type="entry name" value="HTH_LUXR"/>
    <property type="match status" value="1"/>
</dbReference>
<protein>
    <recommendedName>
        <fullName evidence="4">HTH luxR-type domain-containing protein</fullName>
    </recommendedName>
</protein>
<evidence type="ECO:0000313" key="6">
    <source>
        <dbReference type="Proteomes" id="UP001499863"/>
    </source>
</evidence>
<dbReference type="Pfam" id="PF00196">
    <property type="entry name" value="GerE"/>
    <property type="match status" value="1"/>
</dbReference>
<dbReference type="Gene3D" id="1.10.10.10">
    <property type="entry name" value="Winged helix-like DNA-binding domain superfamily/Winged helix DNA-binding domain"/>
    <property type="match status" value="1"/>
</dbReference>
<evidence type="ECO:0000256" key="2">
    <source>
        <dbReference type="ARBA" id="ARBA00023125"/>
    </source>
</evidence>
<organism evidence="5 6">
    <name type="scientific">Kitasatospora putterlickiae</name>
    <dbReference type="NCBI Taxonomy" id="221725"/>
    <lineage>
        <taxon>Bacteria</taxon>
        <taxon>Bacillati</taxon>
        <taxon>Actinomycetota</taxon>
        <taxon>Actinomycetes</taxon>
        <taxon>Kitasatosporales</taxon>
        <taxon>Streptomycetaceae</taxon>
        <taxon>Kitasatospora</taxon>
    </lineage>
</organism>
<dbReference type="PRINTS" id="PR00038">
    <property type="entry name" value="HTHLUXR"/>
</dbReference>
<dbReference type="PANTHER" id="PTHR44688:SF16">
    <property type="entry name" value="DNA-BINDING TRANSCRIPTIONAL ACTIVATOR DEVR_DOSR"/>
    <property type="match status" value="1"/>
</dbReference>
<accession>A0ABP4J338</accession>
<keyword evidence="3" id="KW-0804">Transcription</keyword>
<feature type="domain" description="HTH luxR-type" evidence="4">
    <location>
        <begin position="18"/>
        <end position="83"/>
    </location>
</feature>
<evidence type="ECO:0000313" key="5">
    <source>
        <dbReference type="EMBL" id="GAA1403487.1"/>
    </source>
</evidence>
<dbReference type="SUPFAM" id="SSF46894">
    <property type="entry name" value="C-terminal effector domain of the bipartite response regulators"/>
    <property type="match status" value="1"/>
</dbReference>
<name>A0ABP4J338_9ACTN</name>
<gene>
    <name evidence="5" type="ORF">GCM10009639_48380</name>
</gene>
<dbReference type="InterPro" id="IPR000792">
    <property type="entry name" value="Tscrpt_reg_LuxR_C"/>
</dbReference>
<dbReference type="PROSITE" id="PS00622">
    <property type="entry name" value="HTH_LUXR_1"/>
    <property type="match status" value="1"/>
</dbReference>
<proteinExistence type="predicted"/>
<reference evidence="6" key="1">
    <citation type="journal article" date="2019" name="Int. J. Syst. Evol. Microbiol.">
        <title>The Global Catalogue of Microorganisms (GCM) 10K type strain sequencing project: providing services to taxonomists for standard genome sequencing and annotation.</title>
        <authorList>
            <consortium name="The Broad Institute Genomics Platform"/>
            <consortium name="The Broad Institute Genome Sequencing Center for Infectious Disease"/>
            <person name="Wu L."/>
            <person name="Ma J."/>
        </authorList>
    </citation>
    <scope>NUCLEOTIDE SEQUENCE [LARGE SCALE GENOMIC DNA]</scope>
    <source>
        <strain evidence="6">JCM 12393</strain>
    </source>
</reference>